<accession>A0A9N7UI00</accession>
<keyword evidence="3" id="KW-1185">Reference proteome</keyword>
<proteinExistence type="predicted"/>
<reference evidence="2" key="1">
    <citation type="submission" date="2020-03" db="EMBL/GenBank/DDBJ databases">
        <authorList>
            <person name="Weist P."/>
        </authorList>
    </citation>
    <scope>NUCLEOTIDE SEQUENCE</scope>
</reference>
<protein>
    <submittedName>
        <fullName evidence="2">Uncharacterized protein</fullName>
    </submittedName>
</protein>
<evidence type="ECO:0000256" key="1">
    <source>
        <dbReference type="SAM" id="MobiDB-lite"/>
    </source>
</evidence>
<gene>
    <name evidence="2" type="ORF">PLEPLA_LOCUS18493</name>
</gene>
<evidence type="ECO:0000313" key="2">
    <source>
        <dbReference type="EMBL" id="CAB1430511.1"/>
    </source>
</evidence>
<dbReference type="EMBL" id="CADEAL010001236">
    <property type="protein sequence ID" value="CAB1430511.1"/>
    <property type="molecule type" value="Genomic_DNA"/>
</dbReference>
<dbReference type="AlphaFoldDB" id="A0A9N7UI00"/>
<organism evidence="2 3">
    <name type="scientific">Pleuronectes platessa</name>
    <name type="common">European plaice</name>
    <dbReference type="NCBI Taxonomy" id="8262"/>
    <lineage>
        <taxon>Eukaryota</taxon>
        <taxon>Metazoa</taxon>
        <taxon>Chordata</taxon>
        <taxon>Craniata</taxon>
        <taxon>Vertebrata</taxon>
        <taxon>Euteleostomi</taxon>
        <taxon>Actinopterygii</taxon>
        <taxon>Neopterygii</taxon>
        <taxon>Teleostei</taxon>
        <taxon>Neoteleostei</taxon>
        <taxon>Acanthomorphata</taxon>
        <taxon>Carangaria</taxon>
        <taxon>Pleuronectiformes</taxon>
        <taxon>Pleuronectoidei</taxon>
        <taxon>Pleuronectidae</taxon>
        <taxon>Pleuronectes</taxon>
    </lineage>
</organism>
<evidence type="ECO:0000313" key="3">
    <source>
        <dbReference type="Proteomes" id="UP001153269"/>
    </source>
</evidence>
<name>A0A9N7UI00_PLEPL</name>
<dbReference type="Proteomes" id="UP001153269">
    <property type="component" value="Unassembled WGS sequence"/>
</dbReference>
<sequence length="125" mass="14217">MASDVVGFTNPSSIKLQRPDNSNKDPNRCATQPQQQPRHPFLVRCPILFSTTTGTTNRYHYHRHCPQGSNIDTSSCSPRRNLYARQALEHYKPASQPVVRASYFLKLGVPALILFLLSDKRCRPH</sequence>
<comment type="caution">
    <text evidence="2">The sequence shown here is derived from an EMBL/GenBank/DDBJ whole genome shotgun (WGS) entry which is preliminary data.</text>
</comment>
<feature type="region of interest" description="Disordered" evidence="1">
    <location>
        <begin position="1"/>
        <end position="36"/>
    </location>
</feature>
<feature type="compositionally biased region" description="Basic and acidic residues" evidence="1">
    <location>
        <begin position="17"/>
        <end position="27"/>
    </location>
</feature>